<dbReference type="OrthoDB" id="425534at2759"/>
<feature type="domain" description="Peptidase S33 tripeptidyl aminopeptidase-like C-terminal" evidence="1">
    <location>
        <begin position="392"/>
        <end position="490"/>
    </location>
</feature>
<gene>
    <name evidence="2" type="ORF">BJ875DRAFT_532451</name>
</gene>
<proteinExistence type="predicted"/>
<protein>
    <submittedName>
        <fullName evidence="2">TAP-like protein-domain-containing protein</fullName>
    </submittedName>
</protein>
<dbReference type="Pfam" id="PF08386">
    <property type="entry name" value="Abhydrolase_4"/>
    <property type="match status" value="1"/>
</dbReference>
<name>A0A9P7YQP5_9HELO</name>
<evidence type="ECO:0000313" key="3">
    <source>
        <dbReference type="Proteomes" id="UP000824998"/>
    </source>
</evidence>
<evidence type="ECO:0000313" key="2">
    <source>
        <dbReference type="EMBL" id="KAG9238208.1"/>
    </source>
</evidence>
<dbReference type="EMBL" id="MU251373">
    <property type="protein sequence ID" value="KAG9238208.1"/>
    <property type="molecule type" value="Genomic_DNA"/>
</dbReference>
<evidence type="ECO:0000259" key="1">
    <source>
        <dbReference type="Pfam" id="PF08386"/>
    </source>
</evidence>
<sequence>MFSKWGLIVAAIAAMLLPMFFMLFSTHPGPELEIRPSLRLHYTPCFDGFQCARLRDPDSPDIVLAVIRLPARVSVHDPRYGGAIITNPGGPGGSGVHSLLSDRRSIQSIVDSPLPLAEGEGSYFDIISFDPRGINNTTPSFLCHRGALERYVWDAQTQAEGLLASSPMAFQTGWVRAMALARSCANENEHLLSHMHTHVVAADLLELVEQHGEWRARQHPDSYKANLSLKRDREEEKLLMVMDGVMDAAGYYQGRLMSLLPDADAILLNFADLCRAAGPTQCSFYSDMDIMGELNSPIEFPQMADLLSDLSYGNGSLFAQYKSGLRSPLLPPRPCEPDQSSSSCQPHDQLLYDGTYAIFCSDANHLSQLSRHDFEQWSAGLQRQSPWSGAIISEFLLPCYGWKSLNLSSVPQNRTIASNSTPPIFWIGNKLDAATPLANAYLMASLFNNSVVLEQNSVGHCSTSSPSNCTSHTVRRYIQEGVLPLTGTVCEVDALPFGVVHSMVSEGRKEDL</sequence>
<comment type="caution">
    <text evidence="2">The sequence shown here is derived from an EMBL/GenBank/DDBJ whole genome shotgun (WGS) entry which is preliminary data.</text>
</comment>
<dbReference type="InterPro" id="IPR013595">
    <property type="entry name" value="Pept_S33_TAP-like_C"/>
</dbReference>
<dbReference type="AlphaFoldDB" id="A0A9P7YQP5"/>
<keyword evidence="3" id="KW-1185">Reference proteome</keyword>
<accession>A0A9P7YQP5</accession>
<dbReference type="Proteomes" id="UP000824998">
    <property type="component" value="Unassembled WGS sequence"/>
</dbReference>
<organism evidence="2 3">
    <name type="scientific">Amylocarpus encephaloides</name>
    <dbReference type="NCBI Taxonomy" id="45428"/>
    <lineage>
        <taxon>Eukaryota</taxon>
        <taxon>Fungi</taxon>
        <taxon>Dikarya</taxon>
        <taxon>Ascomycota</taxon>
        <taxon>Pezizomycotina</taxon>
        <taxon>Leotiomycetes</taxon>
        <taxon>Helotiales</taxon>
        <taxon>Helotiales incertae sedis</taxon>
        <taxon>Amylocarpus</taxon>
    </lineage>
</organism>
<reference evidence="2" key="1">
    <citation type="journal article" date="2021" name="IMA Fungus">
        <title>Genomic characterization of three marine fungi, including Emericellopsis atlantica sp. nov. with signatures of a generalist lifestyle and marine biomass degradation.</title>
        <authorList>
            <person name="Hagestad O.C."/>
            <person name="Hou L."/>
            <person name="Andersen J.H."/>
            <person name="Hansen E.H."/>
            <person name="Altermark B."/>
            <person name="Li C."/>
            <person name="Kuhnert E."/>
            <person name="Cox R.J."/>
            <person name="Crous P.W."/>
            <person name="Spatafora J.W."/>
            <person name="Lail K."/>
            <person name="Amirebrahimi M."/>
            <person name="Lipzen A."/>
            <person name="Pangilinan J."/>
            <person name="Andreopoulos W."/>
            <person name="Hayes R.D."/>
            <person name="Ng V."/>
            <person name="Grigoriev I.V."/>
            <person name="Jackson S.A."/>
            <person name="Sutton T.D.S."/>
            <person name="Dobson A.D.W."/>
            <person name="Rama T."/>
        </authorList>
    </citation>
    <scope>NUCLEOTIDE SEQUENCE</scope>
    <source>
        <strain evidence="2">TRa018bII</strain>
    </source>
</reference>